<dbReference type="SUPFAM" id="SSF63737">
    <property type="entry name" value="Leukotriene A4 hydrolase N-terminal domain"/>
    <property type="match status" value="1"/>
</dbReference>
<dbReference type="CDD" id="cd09601">
    <property type="entry name" value="M1_APN-Q_like"/>
    <property type="match status" value="1"/>
</dbReference>
<gene>
    <name evidence="22" type="ORF">ALC53_11077</name>
</gene>
<keyword evidence="8 17" id="KW-0378">Hydrolase</keyword>
<dbReference type="InterPro" id="IPR001930">
    <property type="entry name" value="Peptidase_M1"/>
</dbReference>
<evidence type="ECO:0000256" key="8">
    <source>
        <dbReference type="ARBA" id="ARBA00022801"/>
    </source>
</evidence>
<evidence type="ECO:0000256" key="4">
    <source>
        <dbReference type="ARBA" id="ARBA00022622"/>
    </source>
</evidence>
<dbReference type="EC" id="3.4.11.-" evidence="17"/>
<evidence type="ECO:0000256" key="17">
    <source>
        <dbReference type="RuleBase" id="RU364040"/>
    </source>
</evidence>
<evidence type="ECO:0000256" key="2">
    <source>
        <dbReference type="ARBA" id="ARBA00010136"/>
    </source>
</evidence>
<dbReference type="InterPro" id="IPR034016">
    <property type="entry name" value="M1_APN-typ"/>
</dbReference>
<reference evidence="22 23" key="1">
    <citation type="submission" date="2015-09" db="EMBL/GenBank/DDBJ databases">
        <title>Atta colombica WGS genome.</title>
        <authorList>
            <person name="Nygaard S."/>
            <person name="Hu H."/>
            <person name="Boomsma J."/>
            <person name="Zhang G."/>
        </authorList>
    </citation>
    <scope>NUCLEOTIDE SEQUENCE [LARGE SCALE GENOMIC DNA]</scope>
    <source>
        <strain evidence="22">Treedump-2</strain>
        <tissue evidence="22">Whole body</tissue>
    </source>
</reference>
<dbReference type="Proteomes" id="UP000078540">
    <property type="component" value="Unassembled WGS sequence"/>
</dbReference>
<dbReference type="Gene3D" id="1.25.50.20">
    <property type="match status" value="1"/>
</dbReference>
<dbReference type="GO" id="GO:0006508">
    <property type="term" value="P:proteolysis"/>
    <property type="evidence" value="ECO:0007669"/>
    <property type="project" value="UniProtKB-KW"/>
</dbReference>
<keyword evidence="12" id="KW-0325">Glycoprotein</keyword>
<dbReference type="GO" id="GO:0005886">
    <property type="term" value="C:plasma membrane"/>
    <property type="evidence" value="ECO:0007669"/>
    <property type="project" value="UniProtKB-SubCell"/>
</dbReference>
<feature type="signal peptide" evidence="18">
    <location>
        <begin position="1"/>
        <end position="23"/>
    </location>
</feature>
<accession>A0A195B2A3</accession>
<dbReference type="FunFam" id="2.60.40.1910:FF:000008">
    <property type="entry name" value="Aminopeptidase"/>
    <property type="match status" value="1"/>
</dbReference>
<evidence type="ECO:0000259" key="21">
    <source>
        <dbReference type="Pfam" id="PF17900"/>
    </source>
</evidence>
<evidence type="ECO:0000259" key="20">
    <source>
        <dbReference type="Pfam" id="PF11838"/>
    </source>
</evidence>
<sequence>MGFIKLLLNLSLHIILITNSVLCANNDLEIIYRLPNNTVPLFYNISLILNLEEDIFTFHGESNIKIEIRYASLNNISLHSKELELNETATTLINDNGTVYKPIKHSHDNETDILTLNFKNALSPGFYILNMKFIGFIQENSFFESGFMIFPYTNKGKNNTMVATYLEPKGARRIFPCWDEPALKAIFNISVTHHVKYLALSNMPLVQREFFENNMTCTYFNISPIMSTYLVEIIVMPMIDFHHLSNEKETINVWYRSSLISQITFVFNITEMVTPFLIQYTNNSEKVPKMDHFIIPNFPVDGMEHWGLITYNESSVIYNANKYPTYRKAELATIVTHEIAHQWFGNLVTPSWWSYRWLKEGLASFFHTYIIDKIFDDWRTIDLFVVDKLHYSLMIDKGVLDPITLELNNTFERLDLLSFVVYHKASIIFRMLQNTITDEVFRKGIIIYLATQFVNGKFKHFLTNDVNNCFLFSEYGSTTPDDLWNAMQTALDESDVPHEHYRIKEVMDTWMNQKSYPEVNVMKNYTTGEITISQKCVCWEETNNKWWIPITFATQSNPNFSSTVPRYWLQPNQNITFKIDPYDWIIVNVQQTGYYRVNYDIKNWEKISNYLNSVDFTNIHVLNRVQIIDDLFDFVDGRISGFVFINLIKYLQQEVDYVAWYPLLFRVIPLLKNTIFLPEAIYVKITIMTLLSYLLRNIGYLENTDDDHITKQIRLEAIKWACNIDDKFCKNTIAFKLNQHFTDLELYRMLPGHNFMYCIGLMAANRTTWDKMLELYQKTDPKKEKFKKMLLKSLSCSENSDIIINYLNITFNTSLFHRKEHAFIIKSVLDKHSNNNLILDYILNNFETIKPK</sequence>
<protein>
    <recommendedName>
        <fullName evidence="17">Aminopeptidase</fullName>
        <ecNumber evidence="17">3.4.11.-</ecNumber>
    </recommendedName>
</protein>
<evidence type="ECO:0000256" key="5">
    <source>
        <dbReference type="ARBA" id="ARBA00022670"/>
    </source>
</evidence>
<evidence type="ECO:0000313" key="23">
    <source>
        <dbReference type="Proteomes" id="UP000078540"/>
    </source>
</evidence>
<dbReference type="EMBL" id="KQ976662">
    <property type="protein sequence ID" value="KYM78422.1"/>
    <property type="molecule type" value="Genomic_DNA"/>
</dbReference>
<dbReference type="InterPro" id="IPR045357">
    <property type="entry name" value="Aminopeptidase_N-like_N"/>
</dbReference>
<dbReference type="Pfam" id="PF17900">
    <property type="entry name" value="Peptidase_M1_N"/>
    <property type="match status" value="1"/>
</dbReference>
<evidence type="ECO:0000256" key="14">
    <source>
        <dbReference type="PIRSR" id="PIRSR634016-1"/>
    </source>
</evidence>
<dbReference type="InterPro" id="IPR024571">
    <property type="entry name" value="ERAP1-like_C_dom"/>
</dbReference>
<evidence type="ECO:0000256" key="6">
    <source>
        <dbReference type="ARBA" id="ARBA00022723"/>
    </source>
</evidence>
<dbReference type="Gene3D" id="2.60.40.1910">
    <property type="match status" value="1"/>
</dbReference>
<keyword evidence="17 22" id="KW-0031">Aminopeptidase</keyword>
<dbReference type="GO" id="GO:0043171">
    <property type="term" value="P:peptide catabolic process"/>
    <property type="evidence" value="ECO:0007669"/>
    <property type="project" value="TreeGrafter"/>
</dbReference>
<evidence type="ECO:0000256" key="11">
    <source>
        <dbReference type="ARBA" id="ARBA00023136"/>
    </source>
</evidence>
<dbReference type="STRING" id="520822.A0A195B2A3"/>
<dbReference type="Pfam" id="PF01433">
    <property type="entry name" value="Peptidase_M1"/>
    <property type="match status" value="1"/>
</dbReference>
<dbReference type="Gene3D" id="2.60.40.1730">
    <property type="entry name" value="tricorn interacting facor f3 domain"/>
    <property type="match status" value="1"/>
</dbReference>
<comment type="cofactor">
    <cofactor evidence="15 17">
        <name>Zn(2+)</name>
        <dbReference type="ChEBI" id="CHEBI:29105"/>
    </cofactor>
    <text evidence="15 17">Binds 1 zinc ion per subunit.</text>
</comment>
<keyword evidence="10 17" id="KW-0482">Metalloprotease</keyword>
<dbReference type="InterPro" id="IPR050344">
    <property type="entry name" value="Peptidase_M1_aminopeptidases"/>
</dbReference>
<dbReference type="GO" id="GO:0070006">
    <property type="term" value="F:metalloaminopeptidase activity"/>
    <property type="evidence" value="ECO:0007669"/>
    <property type="project" value="TreeGrafter"/>
</dbReference>
<feature type="active site" description="Proton acceptor" evidence="14">
    <location>
        <position position="338"/>
    </location>
</feature>
<evidence type="ECO:0000256" key="18">
    <source>
        <dbReference type="SAM" id="SignalP"/>
    </source>
</evidence>
<feature type="domain" description="ERAP1-like C-terminal" evidence="20">
    <location>
        <begin position="584"/>
        <end position="850"/>
    </location>
</feature>
<evidence type="ECO:0000256" key="16">
    <source>
        <dbReference type="PIRSR" id="PIRSR634016-4"/>
    </source>
</evidence>
<feature type="domain" description="Peptidase M1 membrane alanine aminopeptidase" evidence="19">
    <location>
        <begin position="267"/>
        <end position="510"/>
    </location>
</feature>
<comment type="subcellular location">
    <subcellularLocation>
        <location evidence="1">Cell membrane</location>
        <topology evidence="1">Lipid-anchor</topology>
        <topology evidence="1">GPI-anchor</topology>
    </subcellularLocation>
</comment>
<keyword evidence="9 15" id="KW-0862">Zinc</keyword>
<dbReference type="AlphaFoldDB" id="A0A195B2A3"/>
<evidence type="ECO:0000256" key="10">
    <source>
        <dbReference type="ARBA" id="ARBA00023049"/>
    </source>
</evidence>
<dbReference type="GO" id="GO:0005737">
    <property type="term" value="C:cytoplasm"/>
    <property type="evidence" value="ECO:0007669"/>
    <property type="project" value="TreeGrafter"/>
</dbReference>
<feature type="chain" id="PRO_5008269248" description="Aminopeptidase" evidence="18">
    <location>
        <begin position="24"/>
        <end position="852"/>
    </location>
</feature>
<dbReference type="InterPro" id="IPR027268">
    <property type="entry name" value="Peptidase_M4/M1_CTD_sf"/>
</dbReference>
<feature type="binding site" evidence="15">
    <location>
        <position position="337"/>
    </location>
    <ligand>
        <name>Zn(2+)</name>
        <dbReference type="ChEBI" id="CHEBI:29105"/>
        <note>catalytic</note>
    </ligand>
</feature>
<feature type="domain" description="Aminopeptidase N-like N-terminal" evidence="21">
    <location>
        <begin position="39"/>
        <end position="230"/>
    </location>
</feature>
<evidence type="ECO:0000256" key="15">
    <source>
        <dbReference type="PIRSR" id="PIRSR634016-3"/>
    </source>
</evidence>
<evidence type="ECO:0000259" key="19">
    <source>
        <dbReference type="Pfam" id="PF01433"/>
    </source>
</evidence>
<dbReference type="GO" id="GO:0042277">
    <property type="term" value="F:peptide binding"/>
    <property type="evidence" value="ECO:0007669"/>
    <property type="project" value="TreeGrafter"/>
</dbReference>
<dbReference type="PRINTS" id="PR00756">
    <property type="entry name" value="ALADIPTASE"/>
</dbReference>
<dbReference type="GO" id="GO:0005615">
    <property type="term" value="C:extracellular space"/>
    <property type="evidence" value="ECO:0007669"/>
    <property type="project" value="TreeGrafter"/>
</dbReference>
<keyword evidence="7 18" id="KW-0732">Signal</keyword>
<keyword evidence="23" id="KW-1185">Reference proteome</keyword>
<dbReference type="InterPro" id="IPR042097">
    <property type="entry name" value="Aminopeptidase_N-like_N_sf"/>
</dbReference>
<keyword evidence="6 15" id="KW-0479">Metal-binding</keyword>
<dbReference type="Pfam" id="PF11838">
    <property type="entry name" value="ERAP1_C"/>
    <property type="match status" value="1"/>
</dbReference>
<evidence type="ECO:0000256" key="12">
    <source>
        <dbReference type="ARBA" id="ARBA00023180"/>
    </source>
</evidence>
<dbReference type="InterPro" id="IPR014782">
    <property type="entry name" value="Peptidase_M1_dom"/>
</dbReference>
<organism evidence="22 23">
    <name type="scientific">Atta colombica</name>
    <dbReference type="NCBI Taxonomy" id="520822"/>
    <lineage>
        <taxon>Eukaryota</taxon>
        <taxon>Metazoa</taxon>
        <taxon>Ecdysozoa</taxon>
        <taxon>Arthropoda</taxon>
        <taxon>Hexapoda</taxon>
        <taxon>Insecta</taxon>
        <taxon>Pterygota</taxon>
        <taxon>Neoptera</taxon>
        <taxon>Endopterygota</taxon>
        <taxon>Hymenoptera</taxon>
        <taxon>Apocrita</taxon>
        <taxon>Aculeata</taxon>
        <taxon>Formicoidea</taxon>
        <taxon>Formicidae</taxon>
        <taxon>Myrmicinae</taxon>
        <taxon>Atta</taxon>
    </lineage>
</organism>
<dbReference type="Gene3D" id="1.10.390.10">
    <property type="entry name" value="Neutral Protease Domain 2"/>
    <property type="match status" value="1"/>
</dbReference>
<keyword evidence="3" id="KW-1003">Cell membrane</keyword>
<feature type="binding site" evidence="15">
    <location>
        <position position="360"/>
    </location>
    <ligand>
        <name>Zn(2+)</name>
        <dbReference type="ChEBI" id="CHEBI:29105"/>
        <note>catalytic</note>
    </ligand>
</feature>
<evidence type="ECO:0000256" key="7">
    <source>
        <dbReference type="ARBA" id="ARBA00022729"/>
    </source>
</evidence>
<dbReference type="PANTHER" id="PTHR11533">
    <property type="entry name" value="PROTEASE M1 ZINC METALLOPROTEASE"/>
    <property type="match status" value="1"/>
</dbReference>
<keyword evidence="4" id="KW-0336">GPI-anchor</keyword>
<keyword evidence="5 17" id="KW-0645">Protease</keyword>
<dbReference type="GO" id="GO:0098552">
    <property type="term" value="C:side of membrane"/>
    <property type="evidence" value="ECO:0007669"/>
    <property type="project" value="UniProtKB-KW"/>
</dbReference>
<proteinExistence type="inferred from homology"/>
<evidence type="ECO:0000256" key="3">
    <source>
        <dbReference type="ARBA" id="ARBA00022475"/>
    </source>
</evidence>
<comment type="similarity">
    <text evidence="2 17">Belongs to the peptidase M1 family.</text>
</comment>
<keyword evidence="11" id="KW-0472">Membrane</keyword>
<name>A0A195B2A3_9HYME</name>
<evidence type="ECO:0000313" key="22">
    <source>
        <dbReference type="EMBL" id="KYM78422.1"/>
    </source>
</evidence>
<keyword evidence="13" id="KW-0449">Lipoprotein</keyword>
<evidence type="ECO:0000256" key="9">
    <source>
        <dbReference type="ARBA" id="ARBA00022833"/>
    </source>
</evidence>
<dbReference type="PANTHER" id="PTHR11533:SF290">
    <property type="entry name" value="AMINOPEPTIDASE"/>
    <property type="match status" value="1"/>
</dbReference>
<evidence type="ECO:0000256" key="1">
    <source>
        <dbReference type="ARBA" id="ARBA00004609"/>
    </source>
</evidence>
<dbReference type="GO" id="GO:0008270">
    <property type="term" value="F:zinc ion binding"/>
    <property type="evidence" value="ECO:0007669"/>
    <property type="project" value="UniProtKB-UniRule"/>
</dbReference>
<dbReference type="SUPFAM" id="SSF55486">
    <property type="entry name" value="Metalloproteases ('zincins'), catalytic domain"/>
    <property type="match status" value="1"/>
</dbReference>
<feature type="site" description="Transition state stabilizer" evidence="16">
    <location>
        <position position="422"/>
    </location>
</feature>
<feature type="binding site" evidence="15">
    <location>
        <position position="341"/>
    </location>
    <ligand>
        <name>Zn(2+)</name>
        <dbReference type="ChEBI" id="CHEBI:29105"/>
        <note>catalytic</note>
    </ligand>
</feature>
<evidence type="ECO:0000256" key="13">
    <source>
        <dbReference type="ARBA" id="ARBA00023288"/>
    </source>
</evidence>